<dbReference type="SUPFAM" id="SSF52799">
    <property type="entry name" value="(Phosphotyrosine protein) phosphatases II"/>
    <property type="match status" value="1"/>
</dbReference>
<dbReference type="InterPro" id="IPR016130">
    <property type="entry name" value="Tyr_Pase_AS"/>
</dbReference>
<keyword evidence="2" id="KW-0378">Hydrolase</keyword>
<dbReference type="InterPro" id="IPR000387">
    <property type="entry name" value="Tyr_Pase_dom"/>
</dbReference>
<feature type="domain" description="Phosphatase tensin-type" evidence="5">
    <location>
        <begin position="16"/>
        <end position="269"/>
    </location>
</feature>
<dbReference type="InterPro" id="IPR029021">
    <property type="entry name" value="Prot-tyrosine_phosphatase-like"/>
</dbReference>
<dbReference type="AlphaFoldDB" id="A0A8H7P897"/>
<evidence type="ECO:0000259" key="4">
    <source>
        <dbReference type="PROSITE" id="PS50056"/>
    </source>
</evidence>
<evidence type="ECO:0000256" key="2">
    <source>
        <dbReference type="ARBA" id="ARBA00022801"/>
    </source>
</evidence>
<evidence type="ECO:0000259" key="5">
    <source>
        <dbReference type="PROSITE" id="PS51181"/>
    </source>
</evidence>
<evidence type="ECO:0000256" key="3">
    <source>
        <dbReference type="SAM" id="MobiDB-lite"/>
    </source>
</evidence>
<reference evidence="6" key="2">
    <citation type="journal article" name="Front. Microbiol.">
        <title>Degradative Capacity of Two Strains of Rhodonia placenta: From Phenotype to Genotype.</title>
        <authorList>
            <person name="Kolle M."/>
            <person name="Horta M.A.C."/>
            <person name="Nowrousian M."/>
            <person name="Ohm R.A."/>
            <person name="Benz J.P."/>
            <person name="Pilgard A."/>
        </authorList>
    </citation>
    <scope>NUCLEOTIDE SEQUENCE</scope>
    <source>
        <strain evidence="6">FPRL280</strain>
    </source>
</reference>
<dbReference type="GO" id="GO:0004725">
    <property type="term" value="F:protein tyrosine phosphatase activity"/>
    <property type="evidence" value="ECO:0007669"/>
    <property type="project" value="TreeGrafter"/>
</dbReference>
<evidence type="ECO:0000313" key="7">
    <source>
        <dbReference type="Proteomes" id="UP000639403"/>
    </source>
</evidence>
<feature type="region of interest" description="Disordered" evidence="3">
    <location>
        <begin position="497"/>
        <end position="538"/>
    </location>
</feature>
<dbReference type="PROSITE" id="PS50056">
    <property type="entry name" value="TYR_PHOSPHATASE_2"/>
    <property type="match status" value="1"/>
</dbReference>
<gene>
    <name evidence="6" type="ORF">IEO21_02172</name>
</gene>
<dbReference type="GO" id="GO:0005634">
    <property type="term" value="C:nucleus"/>
    <property type="evidence" value="ECO:0007669"/>
    <property type="project" value="TreeGrafter"/>
</dbReference>
<dbReference type="InterPro" id="IPR029023">
    <property type="entry name" value="Tensin_phosphatase"/>
</dbReference>
<dbReference type="GO" id="GO:0048870">
    <property type="term" value="P:cell motility"/>
    <property type="evidence" value="ECO:0007669"/>
    <property type="project" value="TreeGrafter"/>
</dbReference>
<protein>
    <recommendedName>
        <fullName evidence="1">phosphatidylinositol-3,4,5-trisphosphate 3-phosphatase</fullName>
        <ecNumber evidence="1">3.1.3.67</ecNumber>
    </recommendedName>
</protein>
<feature type="domain" description="Tyrosine specific protein phosphatases" evidence="4">
    <location>
        <begin position="102"/>
        <end position="144"/>
    </location>
</feature>
<dbReference type="GO" id="GO:0005829">
    <property type="term" value="C:cytosol"/>
    <property type="evidence" value="ECO:0007669"/>
    <property type="project" value="TreeGrafter"/>
</dbReference>
<dbReference type="GO" id="GO:0046856">
    <property type="term" value="P:phosphatidylinositol dephosphorylation"/>
    <property type="evidence" value="ECO:0007669"/>
    <property type="project" value="TreeGrafter"/>
</dbReference>
<dbReference type="Gene3D" id="3.90.190.10">
    <property type="entry name" value="Protein tyrosine phosphatase superfamily"/>
    <property type="match status" value="1"/>
</dbReference>
<evidence type="ECO:0000256" key="1">
    <source>
        <dbReference type="ARBA" id="ARBA00013015"/>
    </source>
</evidence>
<feature type="compositionally biased region" description="Basic and acidic residues" evidence="3">
    <location>
        <begin position="523"/>
        <end position="538"/>
    </location>
</feature>
<sequence>MTDFVRRLVSGDKSRLRDEKLDLDLDLAYVTDQVIVMGYPASGIESLYRNRREDAKRFLEHRHGKNFWVFNFCPVNENTYPSSVVDGRVSRYPFPDHHAPPLAIMPLIAREIRAWLEGSPERVVVLHCKAGKGRSGTMACAYLITSIDDASSSDFGSRSATEKEKATVRAERIMDAMPSDEPSDDGPDDLLTQTTSVATELDARVAESVNQTQSGGEGIRSDRLDHILELHTSRRMKRPSSPTKKLKQGVSIPSQRRWLYYWSLLIAHEGPPRFWAGDPQVPPSKMRLTQIVVRMRELSGIKTNIVRAANALIERTSYAKGAAQSRGQIWASLARYDDELVNTLEGWERHTRDEAGDMGKRRLGSERMNDERLANMFKDDRWDKNKMVRTFARFGVAGDDTRKGDTSSTPRHDTDAGVVLHADREVRVKLYMGQVFMGWFWFIPTFHLPHPRGQAGQAGQGSGITLTRKELDFPVGIGKNILDVSVSLEWVPEDARVPNPPPVSAEAGDREPVGLVPSLAAAPRDDAKVVETKRTAEG</sequence>
<dbReference type="GO" id="GO:0005886">
    <property type="term" value="C:plasma membrane"/>
    <property type="evidence" value="ECO:0007669"/>
    <property type="project" value="TreeGrafter"/>
</dbReference>
<comment type="caution">
    <text evidence="6">The sequence shown here is derived from an EMBL/GenBank/DDBJ whole genome shotgun (WGS) entry which is preliminary data.</text>
</comment>
<organism evidence="6 7">
    <name type="scientific">Rhodonia placenta</name>
    <dbReference type="NCBI Taxonomy" id="104341"/>
    <lineage>
        <taxon>Eukaryota</taxon>
        <taxon>Fungi</taxon>
        <taxon>Dikarya</taxon>
        <taxon>Basidiomycota</taxon>
        <taxon>Agaricomycotina</taxon>
        <taxon>Agaricomycetes</taxon>
        <taxon>Polyporales</taxon>
        <taxon>Adustoporiaceae</taxon>
        <taxon>Rhodonia</taxon>
    </lineage>
</organism>
<dbReference type="InterPro" id="IPR051281">
    <property type="entry name" value="Dual-spec_lipid-protein_phosph"/>
</dbReference>
<dbReference type="GO" id="GO:0042995">
    <property type="term" value="C:cell projection"/>
    <property type="evidence" value="ECO:0007669"/>
    <property type="project" value="TreeGrafter"/>
</dbReference>
<dbReference type="PROSITE" id="PS00383">
    <property type="entry name" value="TYR_PHOSPHATASE_1"/>
    <property type="match status" value="1"/>
</dbReference>
<dbReference type="EC" id="3.1.3.67" evidence="1"/>
<dbReference type="Proteomes" id="UP000639403">
    <property type="component" value="Unassembled WGS sequence"/>
</dbReference>
<evidence type="ECO:0000313" key="6">
    <source>
        <dbReference type="EMBL" id="KAF9819429.1"/>
    </source>
</evidence>
<dbReference type="PANTHER" id="PTHR12305">
    <property type="entry name" value="PHOSPHATASE WITH HOMOLOGY TO TENSIN"/>
    <property type="match status" value="1"/>
</dbReference>
<name>A0A8H7P897_9APHY</name>
<dbReference type="GO" id="GO:0051896">
    <property type="term" value="P:regulation of phosphatidylinositol 3-kinase/protein kinase B signal transduction"/>
    <property type="evidence" value="ECO:0007669"/>
    <property type="project" value="TreeGrafter"/>
</dbReference>
<reference evidence="6" key="1">
    <citation type="submission" date="2020-11" db="EMBL/GenBank/DDBJ databases">
        <authorList>
            <person name="Koelle M."/>
            <person name="Horta M.A.C."/>
            <person name="Nowrousian M."/>
            <person name="Ohm R.A."/>
            <person name="Benz P."/>
            <person name="Pilgard A."/>
        </authorList>
    </citation>
    <scope>NUCLEOTIDE SEQUENCE</scope>
    <source>
        <strain evidence="6">FPRL280</strain>
    </source>
</reference>
<dbReference type="PROSITE" id="PS51181">
    <property type="entry name" value="PPASE_TENSIN"/>
    <property type="match status" value="1"/>
</dbReference>
<dbReference type="GO" id="GO:0043491">
    <property type="term" value="P:phosphatidylinositol 3-kinase/protein kinase B signal transduction"/>
    <property type="evidence" value="ECO:0007669"/>
    <property type="project" value="TreeGrafter"/>
</dbReference>
<dbReference type="GO" id="GO:0016314">
    <property type="term" value="F:phosphatidylinositol-3,4,5-trisphosphate 3-phosphatase activity"/>
    <property type="evidence" value="ECO:0007669"/>
    <property type="project" value="UniProtKB-EC"/>
</dbReference>
<proteinExistence type="predicted"/>
<dbReference type="EMBL" id="JADOXO010000019">
    <property type="protein sequence ID" value="KAF9819429.1"/>
    <property type="molecule type" value="Genomic_DNA"/>
</dbReference>
<accession>A0A8H7P897</accession>
<dbReference type="Pfam" id="PF22785">
    <property type="entry name" value="Tc-R-P"/>
    <property type="match status" value="1"/>
</dbReference>
<dbReference type="PANTHER" id="PTHR12305:SF81">
    <property type="entry name" value="PHOSPHATIDYLINOSITOL 3,4,5-TRISPHOSPHATE 3-PHOSPHATASE AND DUAL-SPECIFICITY PROTEIN PHOSPHATASE PTEN"/>
    <property type="match status" value="1"/>
</dbReference>